<name>A0AAD8F3B1_BIOPF</name>
<evidence type="ECO:0000259" key="2">
    <source>
        <dbReference type="Pfam" id="PF13383"/>
    </source>
</evidence>
<dbReference type="EMBL" id="JASAOG010000133">
    <property type="protein sequence ID" value="KAK0048816.1"/>
    <property type="molecule type" value="Genomic_DNA"/>
</dbReference>
<evidence type="ECO:0000313" key="4">
    <source>
        <dbReference type="Proteomes" id="UP001233172"/>
    </source>
</evidence>
<keyword evidence="1" id="KW-1133">Transmembrane helix</keyword>
<accession>A0AAD8F3B1</accession>
<dbReference type="AlphaFoldDB" id="A0AAD8F3B1"/>
<evidence type="ECO:0000313" key="3">
    <source>
        <dbReference type="EMBL" id="KAK0048816.1"/>
    </source>
</evidence>
<dbReference type="PANTHER" id="PTHR32026">
    <property type="entry name" value="METHYLTRANSFERASE-LIKE PROTEIN 24"/>
    <property type="match status" value="1"/>
</dbReference>
<keyword evidence="3" id="KW-0808">Transferase</keyword>
<proteinExistence type="predicted"/>
<protein>
    <submittedName>
        <fullName evidence="3">Methyltransferase-like protein 24</fullName>
    </submittedName>
</protein>
<dbReference type="GO" id="GO:0032259">
    <property type="term" value="P:methylation"/>
    <property type="evidence" value="ECO:0007669"/>
    <property type="project" value="UniProtKB-KW"/>
</dbReference>
<feature type="transmembrane region" description="Helical" evidence="1">
    <location>
        <begin position="37"/>
        <end position="55"/>
    </location>
</feature>
<comment type="caution">
    <text evidence="3">The sequence shown here is derived from an EMBL/GenBank/DDBJ whole genome shotgun (WGS) entry which is preliminary data.</text>
</comment>
<reference evidence="3" key="1">
    <citation type="journal article" date="2023" name="PLoS Negl. Trop. Dis.">
        <title>A genome sequence for Biomphalaria pfeifferi, the major vector snail for the human-infecting parasite Schistosoma mansoni.</title>
        <authorList>
            <person name="Bu L."/>
            <person name="Lu L."/>
            <person name="Laidemitt M.R."/>
            <person name="Zhang S.M."/>
            <person name="Mutuku M."/>
            <person name="Mkoji G."/>
            <person name="Steinauer M."/>
            <person name="Loker E.S."/>
        </authorList>
    </citation>
    <scope>NUCLEOTIDE SEQUENCE</scope>
    <source>
        <strain evidence="3">KasaAsao</strain>
    </source>
</reference>
<keyword evidence="3" id="KW-0489">Methyltransferase</keyword>
<keyword evidence="1" id="KW-0812">Transmembrane</keyword>
<dbReference type="Proteomes" id="UP001233172">
    <property type="component" value="Unassembled WGS sequence"/>
</dbReference>
<dbReference type="PANTHER" id="PTHR32026:SF10">
    <property type="entry name" value="METHYLTRANSFERASE-LIKE PROTEIN 24-RELATED"/>
    <property type="match status" value="1"/>
</dbReference>
<gene>
    <name evidence="3" type="ORF">Bpfe_021764</name>
</gene>
<evidence type="ECO:0000256" key="1">
    <source>
        <dbReference type="SAM" id="Phobius"/>
    </source>
</evidence>
<feature type="domain" description="Methyltransferase" evidence="2">
    <location>
        <begin position="132"/>
        <end position="315"/>
    </location>
</feature>
<sequence length="339" mass="38605">MLWMWIFYSISWQDILKDTTCKNKVVQTMISSTSKSFIIIGLMLIVAVVLLSIQFHPTVVTLVTGGQGSSEDVKISSVGVFRLPDSDTSETIGKGPLSLLRQKGFVTSLAHIDLDQLSEEELLFTLHSNVDNTNVLCRRKIRLGKIGDGGWEVCDDPDVRPSDPCIVYSFGINYDFSFDDDAAKLYGCHVFSFDPSMSKEQDQYDRSPKVHFYKLGLDGRTYVNDIKWPLFTFQDIRAKLNHQNSSLDVVKIDIEHSEWPALPQIAASGQLADVKQLLLEYHINQQSRDYILPRLKALQEVERAGFRKFYVHKNPACKCDVRGIPVVRTACYEVHYMRR</sequence>
<dbReference type="InterPro" id="IPR026913">
    <property type="entry name" value="METTL24"/>
</dbReference>
<organism evidence="3 4">
    <name type="scientific">Biomphalaria pfeifferi</name>
    <name type="common">Bloodfluke planorb</name>
    <name type="synonym">Freshwater snail</name>
    <dbReference type="NCBI Taxonomy" id="112525"/>
    <lineage>
        <taxon>Eukaryota</taxon>
        <taxon>Metazoa</taxon>
        <taxon>Spiralia</taxon>
        <taxon>Lophotrochozoa</taxon>
        <taxon>Mollusca</taxon>
        <taxon>Gastropoda</taxon>
        <taxon>Heterobranchia</taxon>
        <taxon>Euthyneura</taxon>
        <taxon>Panpulmonata</taxon>
        <taxon>Hygrophila</taxon>
        <taxon>Lymnaeoidea</taxon>
        <taxon>Planorbidae</taxon>
        <taxon>Biomphalaria</taxon>
    </lineage>
</organism>
<dbReference type="GO" id="GO:0008168">
    <property type="term" value="F:methyltransferase activity"/>
    <property type="evidence" value="ECO:0007669"/>
    <property type="project" value="UniProtKB-KW"/>
</dbReference>
<keyword evidence="4" id="KW-1185">Reference proteome</keyword>
<reference evidence="3" key="2">
    <citation type="submission" date="2023-04" db="EMBL/GenBank/DDBJ databases">
        <authorList>
            <person name="Bu L."/>
            <person name="Lu L."/>
            <person name="Laidemitt M.R."/>
            <person name="Zhang S.M."/>
            <person name="Mutuku M."/>
            <person name="Mkoji G."/>
            <person name="Steinauer M."/>
            <person name="Loker E.S."/>
        </authorList>
    </citation>
    <scope>NUCLEOTIDE SEQUENCE</scope>
    <source>
        <strain evidence="3">KasaAsao</strain>
        <tissue evidence="3">Whole Snail</tissue>
    </source>
</reference>
<dbReference type="Pfam" id="PF13383">
    <property type="entry name" value="Methyltransf_22"/>
    <property type="match status" value="1"/>
</dbReference>
<keyword evidence="1" id="KW-0472">Membrane</keyword>
<dbReference type="InterPro" id="IPR025714">
    <property type="entry name" value="Methyltranfer_dom"/>
</dbReference>